<dbReference type="HOGENOM" id="CLU_025849_2_1_1"/>
<accession>A0A0C3BH54</accession>
<name>A0A0C3BH54_SERVB</name>
<evidence type="ECO:0000313" key="8">
    <source>
        <dbReference type="Proteomes" id="UP000054097"/>
    </source>
</evidence>
<feature type="compositionally biased region" description="Low complexity" evidence="5">
    <location>
        <begin position="140"/>
        <end position="155"/>
    </location>
</feature>
<evidence type="ECO:0000256" key="3">
    <source>
        <dbReference type="ARBA" id="ARBA00023163"/>
    </source>
</evidence>
<feature type="compositionally biased region" description="Low complexity" evidence="5">
    <location>
        <begin position="217"/>
        <end position="226"/>
    </location>
</feature>
<dbReference type="FunFam" id="3.40.50.11990:FF:000004">
    <property type="entry name" value="Potential RNA Pol II elongation accessory factor"/>
    <property type="match status" value="1"/>
</dbReference>
<proteinExistence type="inferred from homology"/>
<dbReference type="GO" id="GO:0032968">
    <property type="term" value="P:positive regulation of transcription elongation by RNA polymerase II"/>
    <property type="evidence" value="ECO:0007669"/>
    <property type="project" value="TreeGrafter"/>
</dbReference>
<feature type="region of interest" description="Disordered" evidence="5">
    <location>
        <begin position="217"/>
        <end position="239"/>
    </location>
</feature>
<feature type="region of interest" description="Disordered" evidence="5">
    <location>
        <begin position="49"/>
        <end position="75"/>
    </location>
</feature>
<reference evidence="7 8" key="1">
    <citation type="submission" date="2014-04" db="EMBL/GenBank/DDBJ databases">
        <authorList>
            <consortium name="DOE Joint Genome Institute"/>
            <person name="Kuo A."/>
            <person name="Zuccaro A."/>
            <person name="Kohler A."/>
            <person name="Nagy L.G."/>
            <person name="Floudas D."/>
            <person name="Copeland A."/>
            <person name="Barry K.W."/>
            <person name="Cichocki N."/>
            <person name="Veneault-Fourrey C."/>
            <person name="LaButti K."/>
            <person name="Lindquist E.A."/>
            <person name="Lipzen A."/>
            <person name="Lundell T."/>
            <person name="Morin E."/>
            <person name="Murat C."/>
            <person name="Sun H."/>
            <person name="Tunlid A."/>
            <person name="Henrissat B."/>
            <person name="Grigoriev I.V."/>
            <person name="Hibbett D.S."/>
            <person name="Martin F."/>
            <person name="Nordberg H.P."/>
            <person name="Cantor M.N."/>
            <person name="Hua S.X."/>
        </authorList>
    </citation>
    <scope>NUCLEOTIDE SEQUENCE [LARGE SCALE GENOMIC DNA]</scope>
    <source>
        <strain evidence="7 8">MAFF 305830</strain>
    </source>
</reference>
<dbReference type="OrthoDB" id="2186602at2759"/>
<evidence type="ECO:0000256" key="5">
    <source>
        <dbReference type="SAM" id="MobiDB-lite"/>
    </source>
</evidence>
<dbReference type="Gene3D" id="3.40.50.11990">
    <property type="entry name" value="RNA polymerase II accessory factor, Cdc73 C-terminal domain"/>
    <property type="match status" value="1"/>
</dbReference>
<keyword evidence="8" id="KW-1185">Reference proteome</keyword>
<dbReference type="GO" id="GO:0006368">
    <property type="term" value="P:transcription elongation by RNA polymerase II"/>
    <property type="evidence" value="ECO:0007669"/>
    <property type="project" value="InterPro"/>
</dbReference>
<evidence type="ECO:0000256" key="2">
    <source>
        <dbReference type="ARBA" id="ARBA00010427"/>
    </source>
</evidence>
<comment type="subcellular location">
    <subcellularLocation>
        <location evidence="1">Nucleus</location>
    </subcellularLocation>
</comment>
<dbReference type="GO" id="GO:0000993">
    <property type="term" value="F:RNA polymerase II complex binding"/>
    <property type="evidence" value="ECO:0007669"/>
    <property type="project" value="TreeGrafter"/>
</dbReference>
<dbReference type="AlphaFoldDB" id="A0A0C3BH54"/>
<dbReference type="GO" id="GO:0016593">
    <property type="term" value="C:Cdc73/Paf1 complex"/>
    <property type="evidence" value="ECO:0007669"/>
    <property type="project" value="InterPro"/>
</dbReference>
<sequence>MSEPDALLALRQSIHSKKAISFLTTDQKPTSSLIEAAFIILPQPSSANVPTATLSKATPTRLRKPNHTQTDPSTHPADFYGLDAVYLAWSMREAATAEYMKNARDSGIAITNMVAITEKQSVADWLEGKTDNHPNIVPLQGKQKGAAATAASGSSQKRRYVPDSVDIDAVKRIKLNEVELTDRNTVLRGTKQSNFSSVKNLISDRIKKMREAQAAIAAGAGSSSVARTEPKSPSKKARQAHPIIVISSSPTALITLWNVRKFLQDSEFEDPVIAKTKAAEENTLREDVVVVYRKRTHIEPGGRETETQVKYFVVDGIEALNKFGADPWERVICVLTTGQAWQFKPYKWSEPRELFHRVKGFYISWSHDPPNPKIKEWNVTELKIDPNKRHLDKSTVAQFWKTLDAWIGTSKPHLLV</sequence>
<evidence type="ECO:0000313" key="7">
    <source>
        <dbReference type="EMBL" id="KIM30806.1"/>
    </source>
</evidence>
<dbReference type="Proteomes" id="UP000054097">
    <property type="component" value="Unassembled WGS sequence"/>
</dbReference>
<feature type="region of interest" description="Disordered" evidence="5">
    <location>
        <begin position="139"/>
        <end position="158"/>
    </location>
</feature>
<dbReference type="STRING" id="933852.A0A0C3BH54"/>
<reference evidence="8" key="2">
    <citation type="submission" date="2015-01" db="EMBL/GenBank/DDBJ databases">
        <title>Evolutionary Origins and Diversification of the Mycorrhizal Mutualists.</title>
        <authorList>
            <consortium name="DOE Joint Genome Institute"/>
            <consortium name="Mycorrhizal Genomics Consortium"/>
            <person name="Kohler A."/>
            <person name="Kuo A."/>
            <person name="Nagy L.G."/>
            <person name="Floudas D."/>
            <person name="Copeland A."/>
            <person name="Barry K.W."/>
            <person name="Cichocki N."/>
            <person name="Veneault-Fourrey C."/>
            <person name="LaButti K."/>
            <person name="Lindquist E.A."/>
            <person name="Lipzen A."/>
            <person name="Lundell T."/>
            <person name="Morin E."/>
            <person name="Murat C."/>
            <person name="Riley R."/>
            <person name="Ohm R."/>
            <person name="Sun H."/>
            <person name="Tunlid A."/>
            <person name="Henrissat B."/>
            <person name="Grigoriev I.V."/>
            <person name="Hibbett D.S."/>
            <person name="Martin F."/>
        </authorList>
    </citation>
    <scope>NUCLEOTIDE SEQUENCE [LARGE SCALE GENOMIC DNA]</scope>
    <source>
        <strain evidence="8">MAFF 305830</strain>
    </source>
</reference>
<dbReference type="Pfam" id="PF05179">
    <property type="entry name" value="CDC73_C"/>
    <property type="match status" value="1"/>
</dbReference>
<keyword evidence="4" id="KW-0539">Nucleus</keyword>
<evidence type="ECO:0000259" key="6">
    <source>
        <dbReference type="Pfam" id="PF05179"/>
    </source>
</evidence>
<dbReference type="EMBL" id="KN824283">
    <property type="protein sequence ID" value="KIM30806.1"/>
    <property type="molecule type" value="Genomic_DNA"/>
</dbReference>
<gene>
    <name evidence="7" type="ORF">M408DRAFT_21633</name>
</gene>
<protein>
    <recommendedName>
        <fullName evidence="6">Cell division control protein 73 C-terminal domain-containing protein</fullName>
    </recommendedName>
</protein>
<keyword evidence="3" id="KW-0804">Transcription</keyword>
<dbReference type="InterPro" id="IPR038103">
    <property type="entry name" value="CDC73_C_sf"/>
</dbReference>
<feature type="compositionally biased region" description="Polar residues" evidence="5">
    <location>
        <begin position="49"/>
        <end position="58"/>
    </location>
</feature>
<organism evidence="7 8">
    <name type="scientific">Serendipita vermifera MAFF 305830</name>
    <dbReference type="NCBI Taxonomy" id="933852"/>
    <lineage>
        <taxon>Eukaryota</taxon>
        <taxon>Fungi</taxon>
        <taxon>Dikarya</taxon>
        <taxon>Basidiomycota</taxon>
        <taxon>Agaricomycotina</taxon>
        <taxon>Agaricomycetes</taxon>
        <taxon>Sebacinales</taxon>
        <taxon>Serendipitaceae</taxon>
        <taxon>Serendipita</taxon>
    </lineage>
</organism>
<comment type="similarity">
    <text evidence="2">Belongs to the CDC73 family.</text>
</comment>
<dbReference type="InterPro" id="IPR031336">
    <property type="entry name" value="CDC73_C"/>
</dbReference>
<evidence type="ECO:0000256" key="1">
    <source>
        <dbReference type="ARBA" id="ARBA00004123"/>
    </source>
</evidence>
<evidence type="ECO:0000256" key="4">
    <source>
        <dbReference type="ARBA" id="ARBA00023242"/>
    </source>
</evidence>
<dbReference type="InterPro" id="IPR007852">
    <property type="entry name" value="Cdc73/Parafibromin"/>
</dbReference>
<dbReference type="PANTHER" id="PTHR12466">
    <property type="entry name" value="CDC73 DOMAIN PROTEIN"/>
    <property type="match status" value="1"/>
</dbReference>
<dbReference type="PANTHER" id="PTHR12466:SF8">
    <property type="entry name" value="PARAFIBROMIN"/>
    <property type="match status" value="1"/>
</dbReference>
<feature type="domain" description="Cell division control protein 73 C-terminal" evidence="6">
    <location>
        <begin position="239"/>
        <end position="406"/>
    </location>
</feature>